<dbReference type="GO" id="GO:0005829">
    <property type="term" value="C:cytosol"/>
    <property type="evidence" value="ECO:0007669"/>
    <property type="project" value="TreeGrafter"/>
</dbReference>
<evidence type="ECO:0008006" key="7">
    <source>
        <dbReference type="Google" id="ProtNLM"/>
    </source>
</evidence>
<dbReference type="Gene3D" id="1.10.1040.10">
    <property type="entry name" value="N-(1-d-carboxylethyl)-l-norvaline Dehydrogenase, domain 2"/>
    <property type="match status" value="1"/>
</dbReference>
<dbReference type="Pfam" id="PF08125">
    <property type="entry name" value="Mannitol_dh_C"/>
    <property type="match status" value="1"/>
</dbReference>
<evidence type="ECO:0000259" key="4">
    <source>
        <dbReference type="Pfam" id="PF08125"/>
    </source>
</evidence>
<dbReference type="InterPro" id="IPR013328">
    <property type="entry name" value="6PGD_dom2"/>
</dbReference>
<organism evidence="5 6">
    <name type="scientific">Erwinia typographi</name>
    <dbReference type="NCBI Taxonomy" id="371042"/>
    <lineage>
        <taxon>Bacteria</taxon>
        <taxon>Pseudomonadati</taxon>
        <taxon>Pseudomonadota</taxon>
        <taxon>Gammaproteobacteria</taxon>
        <taxon>Enterobacterales</taxon>
        <taxon>Erwiniaceae</taxon>
        <taxon>Erwinia</taxon>
    </lineage>
</organism>
<keyword evidence="2" id="KW-0520">NAD</keyword>
<evidence type="ECO:0000256" key="2">
    <source>
        <dbReference type="ARBA" id="ARBA00023027"/>
    </source>
</evidence>
<dbReference type="RefSeq" id="WP_034893478.1">
    <property type="nucleotide sequence ID" value="NZ_JRUQ01000039.1"/>
</dbReference>
<evidence type="ECO:0000313" key="5">
    <source>
        <dbReference type="EMBL" id="KGT92904.1"/>
    </source>
</evidence>
<dbReference type="PANTHER" id="PTHR30524">
    <property type="entry name" value="MANNITOL-1-PHOSPHATE 5-DEHYDROGENASE"/>
    <property type="match status" value="1"/>
</dbReference>
<dbReference type="Proteomes" id="UP000030351">
    <property type="component" value="Unassembled WGS sequence"/>
</dbReference>
<dbReference type="eggNOG" id="COG0246">
    <property type="taxonomic scope" value="Bacteria"/>
</dbReference>
<dbReference type="STRING" id="371042.NG99_13305"/>
<gene>
    <name evidence="5" type="ORF">NG99_13305</name>
</gene>
<feature type="domain" description="Mannitol dehydrogenase C-terminal" evidence="4">
    <location>
        <begin position="202"/>
        <end position="333"/>
    </location>
</feature>
<evidence type="ECO:0000256" key="1">
    <source>
        <dbReference type="ARBA" id="ARBA00023002"/>
    </source>
</evidence>
<name>A0A0A3Z556_9GAMM</name>
<protein>
    <recommendedName>
        <fullName evidence="7">Mannitol-1-phosphate 5-dehydrogenase</fullName>
    </recommendedName>
</protein>
<dbReference type="Pfam" id="PF01232">
    <property type="entry name" value="Mannitol_dh"/>
    <property type="match status" value="1"/>
</dbReference>
<evidence type="ECO:0000313" key="6">
    <source>
        <dbReference type="Proteomes" id="UP000030351"/>
    </source>
</evidence>
<sequence>MTNKPSAVVIGAGQSGRGFVSRFFYKSGYHLTFIDKNEKLVNYLREDNFFTVHCFDESVKPVHIQNFNAYQAGSSDANNAVEHADVLLISVGQQNLPGVAADIASAVQRRREAGVSALKILVCENGVSPGQIFSEALAGRLGGHDDFNVAELAIFCTTNVLKKTRLDIGTEDYNRAPYNAAALGEVLPVDGLDPEPDMSNLLKRKIYTYNFISAIVTYLGAYKGIEDYATAANDPEVRAVIHSVVPELNQALCQVLGVDADSQTTFSDNALKKFSNPTIEDYVSKNAREVSRKLRSDDRMIAPANMIKGIQGDTNIIAIVIAAAILWGEKNENLLDTYKSPREVLIKLSGVGENAELIHQVEHHYAELKTGKKISQLLQ</sequence>
<dbReference type="SUPFAM" id="SSF51735">
    <property type="entry name" value="NAD(P)-binding Rossmann-fold domains"/>
    <property type="match status" value="1"/>
</dbReference>
<dbReference type="Gene3D" id="3.40.50.720">
    <property type="entry name" value="NAD(P)-binding Rossmann-like Domain"/>
    <property type="match status" value="1"/>
</dbReference>
<dbReference type="GO" id="GO:0019592">
    <property type="term" value="P:mannitol catabolic process"/>
    <property type="evidence" value="ECO:0007669"/>
    <property type="project" value="TreeGrafter"/>
</dbReference>
<dbReference type="GO" id="GO:0008926">
    <property type="term" value="F:mannitol-1-phosphate 5-dehydrogenase activity"/>
    <property type="evidence" value="ECO:0007669"/>
    <property type="project" value="TreeGrafter"/>
</dbReference>
<dbReference type="SUPFAM" id="SSF48179">
    <property type="entry name" value="6-phosphogluconate dehydrogenase C-terminal domain-like"/>
    <property type="match status" value="1"/>
</dbReference>
<dbReference type="AlphaFoldDB" id="A0A0A3Z556"/>
<reference evidence="5 6" key="1">
    <citation type="submission" date="2014-10" db="EMBL/GenBank/DDBJ databases">
        <title>Genome sequence of Erwinia typographi M043b.</title>
        <authorList>
            <person name="Chan K.-G."/>
            <person name="Tan W.-S."/>
        </authorList>
    </citation>
    <scope>NUCLEOTIDE SEQUENCE [LARGE SCALE GENOMIC DNA]</scope>
    <source>
        <strain evidence="5 6">M043b</strain>
    </source>
</reference>
<dbReference type="InterPro" id="IPR013118">
    <property type="entry name" value="Mannitol_DH_C"/>
</dbReference>
<dbReference type="InterPro" id="IPR008927">
    <property type="entry name" value="6-PGluconate_DH-like_C_sf"/>
</dbReference>
<evidence type="ECO:0000259" key="3">
    <source>
        <dbReference type="Pfam" id="PF01232"/>
    </source>
</evidence>
<dbReference type="PANTHER" id="PTHR30524:SF0">
    <property type="entry name" value="ALTRONATE OXIDOREDUCTASE-RELATED"/>
    <property type="match status" value="1"/>
</dbReference>
<feature type="domain" description="Mannitol dehydrogenase N-terminal" evidence="3">
    <location>
        <begin position="7"/>
        <end position="140"/>
    </location>
</feature>
<dbReference type="InterPro" id="IPR013131">
    <property type="entry name" value="Mannitol_DH_N"/>
</dbReference>
<dbReference type="InterPro" id="IPR036291">
    <property type="entry name" value="NAD(P)-bd_dom_sf"/>
</dbReference>
<accession>A0A0A3Z556</accession>
<keyword evidence="6" id="KW-1185">Reference proteome</keyword>
<dbReference type="EMBL" id="JRUQ01000039">
    <property type="protein sequence ID" value="KGT92904.1"/>
    <property type="molecule type" value="Genomic_DNA"/>
</dbReference>
<proteinExistence type="predicted"/>
<comment type="caution">
    <text evidence="5">The sequence shown here is derived from an EMBL/GenBank/DDBJ whole genome shotgun (WGS) entry which is preliminary data.</text>
</comment>
<keyword evidence="1" id="KW-0560">Oxidoreductase</keyword>